<dbReference type="RefSeq" id="WP_247992324.1">
    <property type="nucleotide sequence ID" value="NZ_CP096019.1"/>
</dbReference>
<dbReference type="EMBL" id="CP096019">
    <property type="protein sequence ID" value="UPM41644.1"/>
    <property type="molecule type" value="Genomic_DNA"/>
</dbReference>
<reference evidence="2" key="1">
    <citation type="submission" date="2022-04" db="EMBL/GenBank/DDBJ databases">
        <title>Halocatena sp. nov., isolated from a salt lake.</title>
        <authorList>
            <person name="Cui H.-L."/>
        </authorList>
    </citation>
    <scope>NUCLEOTIDE SEQUENCE</scope>
    <source>
        <strain evidence="2">AD-1</strain>
    </source>
</reference>
<dbReference type="InterPro" id="IPR027275">
    <property type="entry name" value="PRC-brl_dom"/>
</dbReference>
<dbReference type="InterPro" id="IPR011033">
    <property type="entry name" value="PRC_barrel-like_sf"/>
</dbReference>
<dbReference type="Pfam" id="PF05239">
    <property type="entry name" value="PRC"/>
    <property type="match status" value="1"/>
</dbReference>
<dbReference type="GeneID" id="71927677"/>
<feature type="domain" description="PRC-barrel" evidence="1">
    <location>
        <begin position="3"/>
        <end position="77"/>
    </location>
</feature>
<dbReference type="Gene3D" id="2.30.30.240">
    <property type="entry name" value="PRC-barrel domain"/>
    <property type="match status" value="1"/>
</dbReference>
<accession>A0A8T9ZYE9</accession>
<protein>
    <submittedName>
        <fullName evidence="2">PRC-barrel domain-containing protein</fullName>
    </submittedName>
</protein>
<name>A0A8T9ZYE9_9EURY</name>
<evidence type="ECO:0000259" key="1">
    <source>
        <dbReference type="Pfam" id="PF05239"/>
    </source>
</evidence>
<dbReference type="SUPFAM" id="SSF50346">
    <property type="entry name" value="PRC-barrel domain"/>
    <property type="match status" value="1"/>
</dbReference>
<organism evidence="2 3">
    <name type="scientific">Halocatena salina</name>
    <dbReference type="NCBI Taxonomy" id="2934340"/>
    <lineage>
        <taxon>Archaea</taxon>
        <taxon>Methanobacteriati</taxon>
        <taxon>Methanobacteriota</taxon>
        <taxon>Stenosarchaea group</taxon>
        <taxon>Halobacteria</taxon>
        <taxon>Halobacteriales</taxon>
        <taxon>Natronomonadaceae</taxon>
        <taxon>Halocatena</taxon>
    </lineage>
</organism>
<dbReference type="PANTHER" id="PTHR38137">
    <property type="entry name" value="PRC-BARREL DOMAIN PROTEIN"/>
    <property type="match status" value="1"/>
</dbReference>
<proteinExistence type="predicted"/>
<dbReference type="AlphaFoldDB" id="A0A8T9ZYE9"/>
<dbReference type="Proteomes" id="UP000831768">
    <property type="component" value="Chromosome"/>
</dbReference>
<dbReference type="KEGG" id="haad:MW046_06480"/>
<sequence length="78" mass="8610">MPTILAENLSEKAITGSDGTHIGILHNITMDVENGQLKNLIVDPKVDGNENFATDDYGHYLIPVDRVTAVKDHVIVRR</sequence>
<evidence type="ECO:0000313" key="2">
    <source>
        <dbReference type="EMBL" id="UPM41644.1"/>
    </source>
</evidence>
<gene>
    <name evidence="2" type="ORF">MW046_06480</name>
</gene>
<keyword evidence="3" id="KW-1185">Reference proteome</keyword>
<dbReference type="PANTHER" id="PTHR38137:SF2">
    <property type="entry name" value="PRC-BARREL DOMAIN-CONTAINING PROTEIN"/>
    <property type="match status" value="1"/>
</dbReference>
<evidence type="ECO:0000313" key="3">
    <source>
        <dbReference type="Proteomes" id="UP000831768"/>
    </source>
</evidence>